<gene>
    <name evidence="1" type="ORF">QE152_g146</name>
</gene>
<proteinExistence type="predicted"/>
<keyword evidence="2" id="KW-1185">Reference proteome</keyword>
<evidence type="ECO:0000313" key="1">
    <source>
        <dbReference type="EMBL" id="KAK9759300.1"/>
    </source>
</evidence>
<protein>
    <submittedName>
        <fullName evidence="1">Uncharacterized protein</fullName>
    </submittedName>
</protein>
<dbReference type="AlphaFoldDB" id="A0AAW1NMV9"/>
<dbReference type="Proteomes" id="UP001458880">
    <property type="component" value="Unassembled WGS sequence"/>
</dbReference>
<dbReference type="EMBL" id="JASPKY010000001">
    <property type="protein sequence ID" value="KAK9759300.1"/>
    <property type="molecule type" value="Genomic_DNA"/>
</dbReference>
<sequence length="141" mass="16762">MLTYSFGVIEWTQTDLDNVNRAIGVMFTKYTQTDLDNVNRAIGVMFTKYRAYHPKSSIERFHLPRKKGGRSVLDIHYEQIEALRKYFHLKEETSPLHRAIHYEQIEALRKYFHLKEETSPLHRAIIKMDKGITPLNLRKKE</sequence>
<accession>A0AAW1NMV9</accession>
<organism evidence="1 2">
    <name type="scientific">Popillia japonica</name>
    <name type="common">Japanese beetle</name>
    <dbReference type="NCBI Taxonomy" id="7064"/>
    <lineage>
        <taxon>Eukaryota</taxon>
        <taxon>Metazoa</taxon>
        <taxon>Ecdysozoa</taxon>
        <taxon>Arthropoda</taxon>
        <taxon>Hexapoda</taxon>
        <taxon>Insecta</taxon>
        <taxon>Pterygota</taxon>
        <taxon>Neoptera</taxon>
        <taxon>Endopterygota</taxon>
        <taxon>Coleoptera</taxon>
        <taxon>Polyphaga</taxon>
        <taxon>Scarabaeiformia</taxon>
        <taxon>Scarabaeidae</taxon>
        <taxon>Rutelinae</taxon>
        <taxon>Popillia</taxon>
    </lineage>
</organism>
<evidence type="ECO:0000313" key="2">
    <source>
        <dbReference type="Proteomes" id="UP001458880"/>
    </source>
</evidence>
<name>A0AAW1NMV9_POPJA</name>
<reference evidence="1 2" key="1">
    <citation type="journal article" date="2024" name="BMC Genomics">
        <title>De novo assembly and annotation of Popillia japonica's genome with initial clues to its potential as an invasive pest.</title>
        <authorList>
            <person name="Cucini C."/>
            <person name="Boschi S."/>
            <person name="Funari R."/>
            <person name="Cardaioli E."/>
            <person name="Iannotti N."/>
            <person name="Marturano G."/>
            <person name="Paoli F."/>
            <person name="Bruttini M."/>
            <person name="Carapelli A."/>
            <person name="Frati F."/>
            <person name="Nardi F."/>
        </authorList>
    </citation>
    <scope>NUCLEOTIDE SEQUENCE [LARGE SCALE GENOMIC DNA]</scope>
    <source>
        <strain evidence="1">DMR45628</strain>
    </source>
</reference>
<comment type="caution">
    <text evidence="1">The sequence shown here is derived from an EMBL/GenBank/DDBJ whole genome shotgun (WGS) entry which is preliminary data.</text>
</comment>